<accession>A0ABV5UJ04</accession>
<keyword evidence="2" id="KW-0732">Signal</keyword>
<sequence>MWDSLPSWIRCLSVTPLLVAMSPFPGSAAAVEPAAAVVVDVVAHQDDDLLFMNPDVYNSIRSGRAVKTVYITAGEGGYTSTPGVSAEPSPTVCRQPSFLDRELYARCRQLGAHAAYARMAGVADDWEQNALLISGAWVEIHTLKARRDIQLVFLNLPDWADVDVDVNGNDYRLRGASLYHLWADERGAGTVIPDGSALTSANRTVYQSGVQVVSVLAALYQKFHATLVRIQDYEPDSRYRFNPSWGNDHSDHIVGAKFAQDAVQNFSRSASGATVRVVPYRNYNIDDSQVNLDAEAYGLKRAVFGEYLKFDAEIDAPPTGDYAGWPQRMYYRASTGTTWASRNEDGTVQAFAVEGGQLVTWWQNSDGSFAAPTVLTSPGPLAPGISVARNEDGRLQCFALRTDTNEVVTTWQVSANGEFNAQWTSLGNPNADAGDPAQVGLPIVSLMPGGRLQVFIKNAGGGVSSKVQSYPNAGFRTNWVDLGGGSGVQDGLAVTVGNTGMVSLFAYAVQSGVGRIKYWRARRADVETGAQVFELQPDLPGMEPAGPPRAASSNDGHVEVYYRLARNAQVDRASLVGRTWQRPDGSWNSSTDLVGGHGGVDAIASVDATQQVGSDRRIVLFETNGGSGLSTTKQIGPDSRFDDEWSDLGAVVVGQPSSVVDGDGRIFVFALTDDGRVLVRHQSEPGGAHELSEAEVLLSP</sequence>
<dbReference type="SUPFAM" id="SSF102588">
    <property type="entry name" value="LmbE-like"/>
    <property type="match status" value="1"/>
</dbReference>
<dbReference type="PANTHER" id="PTHR12993">
    <property type="entry name" value="N-ACETYLGLUCOSAMINYL-PHOSPHATIDYLINOSITOL DE-N-ACETYLASE-RELATED"/>
    <property type="match status" value="1"/>
</dbReference>
<keyword evidence="5" id="KW-1185">Reference proteome</keyword>
<name>A0ABV5UJ04_9PSEU</name>
<evidence type="ECO:0000313" key="4">
    <source>
        <dbReference type="EMBL" id="MFB9691379.1"/>
    </source>
</evidence>
<dbReference type="SUPFAM" id="SSF89372">
    <property type="entry name" value="Fucose-specific lectin"/>
    <property type="match status" value="2"/>
</dbReference>
<comment type="caution">
    <text evidence="4">The sequence shown here is derived from an EMBL/GenBank/DDBJ whole genome shotgun (WGS) entry which is preliminary data.</text>
</comment>
<dbReference type="Proteomes" id="UP001589535">
    <property type="component" value="Unassembled WGS sequence"/>
</dbReference>
<protein>
    <submittedName>
        <fullName evidence="4">PIG-L family deacetylase</fullName>
    </submittedName>
</protein>
<reference evidence="4 5" key="1">
    <citation type="submission" date="2024-09" db="EMBL/GenBank/DDBJ databases">
        <authorList>
            <person name="Sun Q."/>
            <person name="Mori K."/>
        </authorList>
    </citation>
    <scope>NUCLEOTIDE SEQUENCE [LARGE SCALE GENOMIC DNA]</scope>
    <source>
        <strain evidence="4 5">JCM 13852</strain>
    </source>
</reference>
<organism evidence="4 5">
    <name type="scientific">Amycolatopsis plumensis</name>
    <dbReference type="NCBI Taxonomy" id="236508"/>
    <lineage>
        <taxon>Bacteria</taxon>
        <taxon>Bacillati</taxon>
        <taxon>Actinomycetota</taxon>
        <taxon>Actinomycetes</taxon>
        <taxon>Pseudonocardiales</taxon>
        <taxon>Pseudonocardiaceae</taxon>
        <taxon>Amycolatopsis</taxon>
    </lineage>
</organism>
<feature type="chain" id="PRO_5045061231" evidence="2">
    <location>
        <begin position="29"/>
        <end position="700"/>
    </location>
</feature>
<dbReference type="Gene3D" id="3.40.50.10320">
    <property type="entry name" value="LmbE-like"/>
    <property type="match status" value="1"/>
</dbReference>
<dbReference type="Pfam" id="PF26607">
    <property type="entry name" value="DUF8189"/>
    <property type="match status" value="1"/>
</dbReference>
<dbReference type="RefSeq" id="WP_378208262.1">
    <property type="nucleotide sequence ID" value="NZ_JBHMBK010000092.1"/>
</dbReference>
<keyword evidence="1" id="KW-0862">Zinc</keyword>
<dbReference type="InterPro" id="IPR024078">
    <property type="entry name" value="LmbE-like_dom_sf"/>
</dbReference>
<evidence type="ECO:0000256" key="1">
    <source>
        <dbReference type="ARBA" id="ARBA00022833"/>
    </source>
</evidence>
<gene>
    <name evidence="4" type="ORF">ACFFTO_45055</name>
</gene>
<feature type="domain" description="PLL-like beta propeller" evidence="3">
    <location>
        <begin position="341"/>
        <end position="572"/>
    </location>
</feature>
<dbReference type="EMBL" id="JBHMBK010000092">
    <property type="protein sequence ID" value="MFB9691379.1"/>
    <property type="molecule type" value="Genomic_DNA"/>
</dbReference>
<evidence type="ECO:0000259" key="3">
    <source>
        <dbReference type="Pfam" id="PF26607"/>
    </source>
</evidence>
<evidence type="ECO:0000256" key="2">
    <source>
        <dbReference type="SAM" id="SignalP"/>
    </source>
</evidence>
<dbReference type="InterPro" id="IPR058502">
    <property type="entry name" value="PLL-like_beta-prop"/>
</dbReference>
<dbReference type="PANTHER" id="PTHR12993:SF26">
    <property type="entry name" value="1D-MYO-INOSITOL 2-ACETAMIDO-2-DEOXY-ALPHA-D-GLUCOPYRANOSIDE DEACETYLASE"/>
    <property type="match status" value="1"/>
</dbReference>
<evidence type="ECO:0000313" key="5">
    <source>
        <dbReference type="Proteomes" id="UP001589535"/>
    </source>
</evidence>
<proteinExistence type="predicted"/>
<feature type="signal peptide" evidence="2">
    <location>
        <begin position="1"/>
        <end position="28"/>
    </location>
</feature>
<dbReference type="InterPro" id="IPR003737">
    <property type="entry name" value="GlcNAc_PI_deacetylase-related"/>
</dbReference>